<dbReference type="SMART" id="SM00849">
    <property type="entry name" value="Lactamase_B"/>
    <property type="match status" value="1"/>
</dbReference>
<name>A0ABN3GVF5_9PSEU</name>
<reference evidence="2 3" key="1">
    <citation type="journal article" date="2019" name="Int. J. Syst. Evol. Microbiol.">
        <title>The Global Catalogue of Microorganisms (GCM) 10K type strain sequencing project: providing services to taxonomists for standard genome sequencing and annotation.</title>
        <authorList>
            <consortium name="The Broad Institute Genomics Platform"/>
            <consortium name="The Broad Institute Genome Sequencing Center for Infectious Disease"/>
            <person name="Wu L."/>
            <person name="Ma J."/>
        </authorList>
    </citation>
    <scope>NUCLEOTIDE SEQUENCE [LARGE SCALE GENOMIC DNA]</scope>
    <source>
        <strain evidence="2 3">JCM 16221</strain>
    </source>
</reference>
<evidence type="ECO:0000313" key="2">
    <source>
        <dbReference type="EMBL" id="GAA2361442.1"/>
    </source>
</evidence>
<proteinExistence type="predicted"/>
<dbReference type="InterPro" id="IPR001279">
    <property type="entry name" value="Metallo-B-lactamas"/>
</dbReference>
<sequence length="209" mass="22475">MGIRLDHATVSGKFSLDGEVHEVDNNLWVVGDDTQCVVIDAPHDADVARELVAGREVLAILATHAHDDHVRVAPQLSDAVGAPLHLHPADLPVWELTHPARQPDGLLVDRQLFSVGRLHLRVIHTPGHTPGSVCFYCPDLGTVFTGDTLFAGGPGATGRSFSDFDTITASIRDHLLTLPQATKVHPGHGPGTTIGEVIPHFDEWVARGY</sequence>
<dbReference type="PANTHER" id="PTHR46233:SF4">
    <property type="entry name" value="METALLO-BETA-LACTAMASE DOMAIN-CONTAINING PROTEIN"/>
    <property type="match status" value="1"/>
</dbReference>
<dbReference type="InterPro" id="IPR051453">
    <property type="entry name" value="MBL_Glyoxalase_II"/>
</dbReference>
<organism evidence="2 3">
    <name type="scientific">Saccharopolyspora halophila</name>
    <dbReference type="NCBI Taxonomy" id="405551"/>
    <lineage>
        <taxon>Bacteria</taxon>
        <taxon>Bacillati</taxon>
        <taxon>Actinomycetota</taxon>
        <taxon>Actinomycetes</taxon>
        <taxon>Pseudonocardiales</taxon>
        <taxon>Pseudonocardiaceae</taxon>
        <taxon>Saccharopolyspora</taxon>
    </lineage>
</organism>
<dbReference type="RefSeq" id="WP_344136885.1">
    <property type="nucleotide sequence ID" value="NZ_BAAARA010000022.1"/>
</dbReference>
<accession>A0ABN3GVF5</accession>
<gene>
    <name evidence="2" type="ORF">GCM10009854_45990</name>
</gene>
<keyword evidence="3" id="KW-1185">Reference proteome</keyword>
<dbReference type="InterPro" id="IPR036866">
    <property type="entry name" value="RibonucZ/Hydroxyglut_hydro"/>
</dbReference>
<dbReference type="Gene3D" id="3.60.15.10">
    <property type="entry name" value="Ribonuclease Z/Hydroxyacylglutathione hydrolase-like"/>
    <property type="match status" value="1"/>
</dbReference>
<dbReference type="CDD" id="cd06262">
    <property type="entry name" value="metallo-hydrolase-like_MBL-fold"/>
    <property type="match status" value="1"/>
</dbReference>
<protein>
    <submittedName>
        <fullName evidence="2">MBL fold metallo-hydrolase</fullName>
    </submittedName>
</protein>
<comment type="caution">
    <text evidence="2">The sequence shown here is derived from an EMBL/GenBank/DDBJ whole genome shotgun (WGS) entry which is preliminary data.</text>
</comment>
<evidence type="ECO:0000259" key="1">
    <source>
        <dbReference type="SMART" id="SM00849"/>
    </source>
</evidence>
<evidence type="ECO:0000313" key="3">
    <source>
        <dbReference type="Proteomes" id="UP001501218"/>
    </source>
</evidence>
<feature type="domain" description="Metallo-beta-lactamase" evidence="1">
    <location>
        <begin position="24"/>
        <end position="188"/>
    </location>
</feature>
<dbReference type="SUPFAM" id="SSF56281">
    <property type="entry name" value="Metallo-hydrolase/oxidoreductase"/>
    <property type="match status" value="1"/>
</dbReference>
<dbReference type="PANTHER" id="PTHR46233">
    <property type="entry name" value="HYDROXYACYLGLUTATHIONE HYDROLASE GLOC"/>
    <property type="match status" value="1"/>
</dbReference>
<dbReference type="EMBL" id="BAAARA010000022">
    <property type="protein sequence ID" value="GAA2361442.1"/>
    <property type="molecule type" value="Genomic_DNA"/>
</dbReference>
<dbReference type="Proteomes" id="UP001501218">
    <property type="component" value="Unassembled WGS sequence"/>
</dbReference>
<dbReference type="Pfam" id="PF00753">
    <property type="entry name" value="Lactamase_B"/>
    <property type="match status" value="1"/>
</dbReference>